<dbReference type="WBParaSite" id="SMUV_0000873101-mRNA-1">
    <property type="protein sequence ID" value="SMUV_0000873101-mRNA-1"/>
    <property type="gene ID" value="SMUV_0000873101"/>
</dbReference>
<reference evidence="2" key="1">
    <citation type="submission" date="2017-02" db="UniProtKB">
        <authorList>
            <consortium name="WormBaseParasite"/>
        </authorList>
    </citation>
    <scope>IDENTIFICATION</scope>
</reference>
<organism evidence="1 2">
    <name type="scientific">Syphacia muris</name>
    <dbReference type="NCBI Taxonomy" id="451379"/>
    <lineage>
        <taxon>Eukaryota</taxon>
        <taxon>Metazoa</taxon>
        <taxon>Ecdysozoa</taxon>
        <taxon>Nematoda</taxon>
        <taxon>Chromadorea</taxon>
        <taxon>Rhabditida</taxon>
        <taxon>Spirurina</taxon>
        <taxon>Oxyuridomorpha</taxon>
        <taxon>Oxyuroidea</taxon>
        <taxon>Oxyuridae</taxon>
        <taxon>Syphacia</taxon>
    </lineage>
</organism>
<proteinExistence type="predicted"/>
<keyword evidence="1" id="KW-1185">Reference proteome</keyword>
<evidence type="ECO:0000313" key="2">
    <source>
        <dbReference type="WBParaSite" id="SMUV_0000873101-mRNA-1"/>
    </source>
</evidence>
<protein>
    <submittedName>
        <fullName evidence="2">Uncharacterized protein</fullName>
    </submittedName>
</protein>
<evidence type="ECO:0000313" key="1">
    <source>
        <dbReference type="Proteomes" id="UP000046393"/>
    </source>
</evidence>
<dbReference type="Proteomes" id="UP000046393">
    <property type="component" value="Unplaced"/>
</dbReference>
<dbReference type="AlphaFoldDB" id="A0A0N5AV27"/>
<accession>A0A0N5AV27</accession>
<sequence length="77" mass="8301">MLIFDPLLDGLLVFSGFSDPSIYRIIPDAFKAITSVHTTKKISPKTIVPDGSLQSETNQSASDLFAGTSTPVQAHYC</sequence>
<name>A0A0N5AV27_9BILA</name>